<evidence type="ECO:0000313" key="1">
    <source>
        <dbReference type="EMBL" id="KAI3355228.1"/>
    </source>
</evidence>
<dbReference type="EMBL" id="CM041551">
    <property type="protein sequence ID" value="KAI3355228.1"/>
    <property type="molecule type" value="Genomic_DNA"/>
</dbReference>
<reference evidence="1" key="1">
    <citation type="submission" date="2022-04" db="EMBL/GenBank/DDBJ databases">
        <title>Jade perch genome.</title>
        <authorList>
            <person name="Chao B."/>
        </authorList>
    </citation>
    <scope>NUCLEOTIDE SEQUENCE</scope>
    <source>
        <strain evidence="1">CB-2022</strain>
    </source>
</reference>
<proteinExistence type="predicted"/>
<sequence length="486" mass="56310">RERGYFVSFFHLRAGSDPPPLTMASNFNDIVKQGYVRIRSKKLGGRCFSSAGQGRWSWSELMEDGWSQIQIFGRKPVGVCKRLETGVETWRSSPIHDTLCHLKLVDRPDCGPIFRRCWLVFKKASSKGPRRLEKYPDEKAAYFRSFHKITELHNIKNITRMPRETKKHAVAIIFCDDTSKTFACESVTVEGRHYEKVLARSRGGIRSERQKEKERGERGSGDLEFSQVMLICRYIKKWEDLFRNIDSHIAELDAEEWCKLLCVECLGTRLNDISLGEPDLLAAGVQREQNERFNVYLMPTPNLDIYGECTMQITHENIYLWDIHNARLKLVMWPLSSLRRYGRDSTWFTFESGRMCDTGEGLFTFQTREGEMIYQRVHSATLAIAQQHERMMEEMEKSSQIHSREMLTKSISLPRSAYWQHITRQNSVGDLYSYQGSGLTMTFIPRAQTFPSFLSDEPEREESQRQEEAPSPSSGCESSCSLRPLQ</sequence>
<accession>A0ACB8VIZ2</accession>
<dbReference type="Proteomes" id="UP000831701">
    <property type="component" value="Chromosome 21"/>
</dbReference>
<feature type="non-terminal residue" evidence="1">
    <location>
        <position position="1"/>
    </location>
</feature>
<gene>
    <name evidence="1" type="ORF">L3Q82_018080</name>
</gene>
<organism evidence="1 2">
    <name type="scientific">Scortum barcoo</name>
    <name type="common">barcoo grunter</name>
    <dbReference type="NCBI Taxonomy" id="214431"/>
    <lineage>
        <taxon>Eukaryota</taxon>
        <taxon>Metazoa</taxon>
        <taxon>Chordata</taxon>
        <taxon>Craniata</taxon>
        <taxon>Vertebrata</taxon>
        <taxon>Euteleostomi</taxon>
        <taxon>Actinopterygii</taxon>
        <taxon>Neopterygii</taxon>
        <taxon>Teleostei</taxon>
        <taxon>Neoteleostei</taxon>
        <taxon>Acanthomorphata</taxon>
        <taxon>Eupercaria</taxon>
        <taxon>Centrarchiformes</taxon>
        <taxon>Terapontoidei</taxon>
        <taxon>Terapontidae</taxon>
        <taxon>Scortum</taxon>
    </lineage>
</organism>
<evidence type="ECO:0000313" key="2">
    <source>
        <dbReference type="Proteomes" id="UP000831701"/>
    </source>
</evidence>
<protein>
    <submittedName>
        <fullName evidence="1">Uncharacterized protein</fullName>
    </submittedName>
</protein>
<comment type="caution">
    <text evidence="1">The sequence shown here is derived from an EMBL/GenBank/DDBJ whole genome shotgun (WGS) entry which is preliminary data.</text>
</comment>
<keyword evidence="2" id="KW-1185">Reference proteome</keyword>
<name>A0ACB8VIZ2_9TELE</name>